<organism evidence="3 4">
    <name type="scientific">Acanthamoeba castellanii (strain ATCC 30010 / Neff)</name>
    <dbReference type="NCBI Taxonomy" id="1257118"/>
    <lineage>
        <taxon>Eukaryota</taxon>
        <taxon>Amoebozoa</taxon>
        <taxon>Discosea</taxon>
        <taxon>Longamoebia</taxon>
        <taxon>Centramoebida</taxon>
        <taxon>Acanthamoebidae</taxon>
        <taxon>Acanthamoeba</taxon>
    </lineage>
</organism>
<evidence type="ECO:0000256" key="2">
    <source>
        <dbReference type="SAM" id="MobiDB-lite"/>
    </source>
</evidence>
<feature type="compositionally biased region" description="Basic and acidic residues" evidence="2">
    <location>
        <begin position="289"/>
        <end position="299"/>
    </location>
</feature>
<dbReference type="Gene3D" id="6.10.140.1230">
    <property type="match status" value="1"/>
</dbReference>
<feature type="compositionally biased region" description="Gly residues" evidence="2">
    <location>
        <begin position="234"/>
        <end position="271"/>
    </location>
</feature>
<dbReference type="STRING" id="1257118.L8GEZ2"/>
<evidence type="ECO:0000256" key="1">
    <source>
        <dbReference type="SAM" id="Coils"/>
    </source>
</evidence>
<accession>L8GEZ2</accession>
<feature type="region of interest" description="Disordered" evidence="2">
    <location>
        <begin position="232"/>
        <end position="299"/>
    </location>
</feature>
<keyword evidence="4" id="KW-1185">Reference proteome</keyword>
<evidence type="ECO:0000313" key="3">
    <source>
        <dbReference type="EMBL" id="ELR11444.1"/>
    </source>
</evidence>
<dbReference type="PANTHER" id="PTHR10476">
    <property type="entry name" value="CHARGED MULTIVESICULAR BODY PROTEIN"/>
    <property type="match status" value="1"/>
</dbReference>
<dbReference type="KEGG" id="acan:ACA1_121520"/>
<dbReference type="VEuPathDB" id="AmoebaDB:ACA1_121520"/>
<dbReference type="GO" id="GO:0007034">
    <property type="term" value="P:vacuolar transport"/>
    <property type="evidence" value="ECO:0007669"/>
    <property type="project" value="InterPro"/>
</dbReference>
<keyword evidence="1" id="KW-0175">Coiled coil</keyword>
<evidence type="ECO:0000313" key="4">
    <source>
        <dbReference type="Proteomes" id="UP000011083"/>
    </source>
</evidence>
<protein>
    <submittedName>
        <fullName evidence="3">Charged multivesicular body protein 2a 2 family protein</fullName>
    </submittedName>
</protein>
<dbReference type="Pfam" id="PF03357">
    <property type="entry name" value="Snf7"/>
    <property type="match status" value="1"/>
</dbReference>
<feature type="coiled-coil region" evidence="1">
    <location>
        <begin position="13"/>
        <end position="54"/>
    </location>
</feature>
<dbReference type="InterPro" id="IPR005024">
    <property type="entry name" value="Snf7_fam"/>
</dbReference>
<name>L8GEZ2_ACACF</name>
<feature type="compositionally biased region" description="Low complexity" evidence="2">
    <location>
        <begin position="272"/>
        <end position="282"/>
    </location>
</feature>
<gene>
    <name evidence="3" type="ORF">ACA1_121520</name>
</gene>
<dbReference type="OrthoDB" id="10252926at2759"/>
<dbReference type="AlphaFoldDB" id="L8GEZ2"/>
<dbReference type="EMBL" id="KB008151">
    <property type="protein sequence ID" value="ELR11444.1"/>
    <property type="molecule type" value="Genomic_DNA"/>
</dbReference>
<dbReference type="Proteomes" id="UP000011083">
    <property type="component" value="Unassembled WGS sequence"/>
</dbReference>
<dbReference type="RefSeq" id="XP_004333457.1">
    <property type="nucleotide sequence ID" value="XM_004333409.1"/>
</dbReference>
<proteinExistence type="predicted"/>
<dbReference type="GeneID" id="14911889"/>
<reference evidence="3 4" key="1">
    <citation type="journal article" date="2013" name="Genome Biol.">
        <title>Genome of Acanthamoeba castellanii highlights extensive lateral gene transfer and early evolution of tyrosine kinase signaling.</title>
        <authorList>
            <person name="Clarke M."/>
            <person name="Lohan A.J."/>
            <person name="Liu B."/>
            <person name="Lagkouvardos I."/>
            <person name="Roy S."/>
            <person name="Zafar N."/>
            <person name="Bertelli C."/>
            <person name="Schilde C."/>
            <person name="Kianianmomeni A."/>
            <person name="Burglin T.R."/>
            <person name="Frech C."/>
            <person name="Turcotte B."/>
            <person name="Kopec K.O."/>
            <person name="Synnott J.M."/>
            <person name="Choo C."/>
            <person name="Paponov I."/>
            <person name="Finkler A."/>
            <person name="Soon Heng Tan C."/>
            <person name="Hutchins A.P."/>
            <person name="Weinmeier T."/>
            <person name="Rattei T."/>
            <person name="Chu J.S."/>
            <person name="Gimenez G."/>
            <person name="Irimia M."/>
            <person name="Rigden D.J."/>
            <person name="Fitzpatrick D.A."/>
            <person name="Lorenzo-Morales J."/>
            <person name="Bateman A."/>
            <person name="Chiu C.H."/>
            <person name="Tang P."/>
            <person name="Hegemann P."/>
            <person name="Fromm H."/>
            <person name="Raoult D."/>
            <person name="Greub G."/>
            <person name="Miranda-Saavedra D."/>
            <person name="Chen N."/>
            <person name="Nash P."/>
            <person name="Ginger M.L."/>
            <person name="Horn M."/>
            <person name="Schaap P."/>
            <person name="Caler L."/>
            <person name="Loftus B."/>
        </authorList>
    </citation>
    <scope>NUCLEOTIDE SEQUENCE [LARGE SCALE GENOMIC DNA]</scope>
    <source>
        <strain evidence="3 4">Neff</strain>
    </source>
</reference>
<sequence length="299" mass="32695">MSFWIFGKQKTPKEILRENQRALRRAMRELERERTNLQRQEKNLTIEIKQMAKKGQMSAAKIMARDLVRTRSQITKFYQLKSHLQAVSLRMQTLQSQQAMSDAMKGATKAMMVMNRRMNIPAMQKILQNFEMQSEMMDMKEEMMADAMDDIFDEDQEEEETDEILNQVLDEIGINLSSEVHPDPVEQPALLPRCCYSADVVLLFFFFKPRQLVDAPTSMGATNVKQKTAAVLSEGGGPAPGGGAGGRRPGPGGGGNGGAGGGGGGGMGVGPSVGPSDGGVPASDEDDDLAARLEALKRN</sequence>